<dbReference type="Proteomes" id="UP000054097">
    <property type="component" value="Unassembled WGS sequence"/>
</dbReference>
<dbReference type="HOGENOM" id="CLU_3088765_0_0_1"/>
<name>A0A0C2X5A7_SERVB</name>
<evidence type="ECO:0000313" key="2">
    <source>
        <dbReference type="Proteomes" id="UP000054097"/>
    </source>
</evidence>
<proteinExistence type="predicted"/>
<sequence>MLSSRPFNEDTRQSLGRTLKMRGVAASLNRLTITGPPPPHPNCACFLPTTAA</sequence>
<reference evidence="2" key="2">
    <citation type="submission" date="2015-01" db="EMBL/GenBank/DDBJ databases">
        <title>Evolutionary Origins and Diversification of the Mycorrhizal Mutualists.</title>
        <authorList>
            <consortium name="DOE Joint Genome Institute"/>
            <consortium name="Mycorrhizal Genomics Consortium"/>
            <person name="Kohler A."/>
            <person name="Kuo A."/>
            <person name="Nagy L.G."/>
            <person name="Floudas D."/>
            <person name="Copeland A."/>
            <person name="Barry K.W."/>
            <person name="Cichocki N."/>
            <person name="Veneault-Fourrey C."/>
            <person name="LaButti K."/>
            <person name="Lindquist E.A."/>
            <person name="Lipzen A."/>
            <person name="Lundell T."/>
            <person name="Morin E."/>
            <person name="Murat C."/>
            <person name="Riley R."/>
            <person name="Ohm R."/>
            <person name="Sun H."/>
            <person name="Tunlid A."/>
            <person name="Henrissat B."/>
            <person name="Grigoriev I.V."/>
            <person name="Hibbett D.S."/>
            <person name="Martin F."/>
        </authorList>
    </citation>
    <scope>NUCLEOTIDE SEQUENCE [LARGE SCALE GENOMIC DNA]</scope>
    <source>
        <strain evidence="2">MAFF 305830</strain>
    </source>
</reference>
<gene>
    <name evidence="1" type="ORF">M408DRAFT_326071</name>
</gene>
<reference evidence="1 2" key="1">
    <citation type="submission" date="2014-04" db="EMBL/GenBank/DDBJ databases">
        <authorList>
            <consortium name="DOE Joint Genome Institute"/>
            <person name="Kuo A."/>
            <person name="Zuccaro A."/>
            <person name="Kohler A."/>
            <person name="Nagy L.G."/>
            <person name="Floudas D."/>
            <person name="Copeland A."/>
            <person name="Barry K.W."/>
            <person name="Cichocki N."/>
            <person name="Veneault-Fourrey C."/>
            <person name="LaButti K."/>
            <person name="Lindquist E.A."/>
            <person name="Lipzen A."/>
            <person name="Lundell T."/>
            <person name="Morin E."/>
            <person name="Murat C."/>
            <person name="Sun H."/>
            <person name="Tunlid A."/>
            <person name="Henrissat B."/>
            <person name="Grigoriev I.V."/>
            <person name="Hibbett D.S."/>
            <person name="Martin F."/>
            <person name="Nordberg H.P."/>
            <person name="Cantor M.N."/>
            <person name="Hua S.X."/>
        </authorList>
    </citation>
    <scope>NUCLEOTIDE SEQUENCE [LARGE SCALE GENOMIC DNA]</scope>
    <source>
        <strain evidence="1 2">MAFF 305830</strain>
    </source>
</reference>
<dbReference type="EMBL" id="KN824278">
    <property type="protein sequence ID" value="KIM33303.1"/>
    <property type="molecule type" value="Genomic_DNA"/>
</dbReference>
<evidence type="ECO:0000313" key="1">
    <source>
        <dbReference type="EMBL" id="KIM33303.1"/>
    </source>
</evidence>
<organism evidence="1 2">
    <name type="scientific">Serendipita vermifera MAFF 305830</name>
    <dbReference type="NCBI Taxonomy" id="933852"/>
    <lineage>
        <taxon>Eukaryota</taxon>
        <taxon>Fungi</taxon>
        <taxon>Dikarya</taxon>
        <taxon>Basidiomycota</taxon>
        <taxon>Agaricomycotina</taxon>
        <taxon>Agaricomycetes</taxon>
        <taxon>Sebacinales</taxon>
        <taxon>Serendipitaceae</taxon>
        <taxon>Serendipita</taxon>
    </lineage>
</organism>
<accession>A0A0C2X5A7</accession>
<keyword evidence="2" id="KW-1185">Reference proteome</keyword>
<dbReference type="AlphaFoldDB" id="A0A0C2X5A7"/>
<protein>
    <submittedName>
        <fullName evidence="1">Uncharacterized protein</fullName>
    </submittedName>
</protein>